<keyword evidence="2" id="KW-1185">Reference proteome</keyword>
<evidence type="ECO:0000313" key="1">
    <source>
        <dbReference type="EMBL" id="PBK94608.1"/>
    </source>
</evidence>
<proteinExistence type="predicted"/>
<organism evidence="1 2">
    <name type="scientific">Armillaria gallica</name>
    <name type="common">Bulbous honey fungus</name>
    <name type="synonym">Armillaria bulbosa</name>
    <dbReference type="NCBI Taxonomy" id="47427"/>
    <lineage>
        <taxon>Eukaryota</taxon>
        <taxon>Fungi</taxon>
        <taxon>Dikarya</taxon>
        <taxon>Basidiomycota</taxon>
        <taxon>Agaricomycotina</taxon>
        <taxon>Agaricomycetes</taxon>
        <taxon>Agaricomycetidae</taxon>
        <taxon>Agaricales</taxon>
        <taxon>Marasmiineae</taxon>
        <taxon>Physalacriaceae</taxon>
        <taxon>Armillaria</taxon>
    </lineage>
</organism>
<protein>
    <submittedName>
        <fullName evidence="1">Uncharacterized protein</fullName>
    </submittedName>
</protein>
<dbReference type="AlphaFoldDB" id="A0A2H3DUW4"/>
<name>A0A2H3DUW4_ARMGA</name>
<sequence length="69" mass="7599">MILGCVGHLPLVCSDASTADVQLSDQTSWIARDDGRDGNVDLCERIDSQERGRGLAREVDKRVLPSNRM</sequence>
<reference evidence="2" key="1">
    <citation type="journal article" date="2017" name="Nat. Ecol. Evol.">
        <title>Genome expansion and lineage-specific genetic innovations in the forest pathogenic fungi Armillaria.</title>
        <authorList>
            <person name="Sipos G."/>
            <person name="Prasanna A.N."/>
            <person name="Walter M.C."/>
            <person name="O'Connor E."/>
            <person name="Balint B."/>
            <person name="Krizsan K."/>
            <person name="Kiss B."/>
            <person name="Hess J."/>
            <person name="Varga T."/>
            <person name="Slot J."/>
            <person name="Riley R."/>
            <person name="Boka B."/>
            <person name="Rigling D."/>
            <person name="Barry K."/>
            <person name="Lee J."/>
            <person name="Mihaltcheva S."/>
            <person name="LaButti K."/>
            <person name="Lipzen A."/>
            <person name="Waldron R."/>
            <person name="Moloney N.M."/>
            <person name="Sperisen C."/>
            <person name="Kredics L."/>
            <person name="Vagvoelgyi C."/>
            <person name="Patrignani A."/>
            <person name="Fitzpatrick D."/>
            <person name="Nagy I."/>
            <person name="Doyle S."/>
            <person name="Anderson J.B."/>
            <person name="Grigoriev I.V."/>
            <person name="Gueldener U."/>
            <person name="Muensterkoetter M."/>
            <person name="Nagy L.G."/>
        </authorList>
    </citation>
    <scope>NUCLEOTIDE SEQUENCE [LARGE SCALE GENOMIC DNA]</scope>
    <source>
        <strain evidence="2">Ar21-2</strain>
    </source>
</reference>
<gene>
    <name evidence="1" type="ORF">ARMGADRAFT_1011532</name>
</gene>
<dbReference type="InParanoid" id="A0A2H3DUW4"/>
<accession>A0A2H3DUW4</accession>
<dbReference type="EMBL" id="KZ293653">
    <property type="protein sequence ID" value="PBK94608.1"/>
    <property type="molecule type" value="Genomic_DNA"/>
</dbReference>
<evidence type="ECO:0000313" key="2">
    <source>
        <dbReference type="Proteomes" id="UP000217790"/>
    </source>
</evidence>
<dbReference type="Proteomes" id="UP000217790">
    <property type="component" value="Unassembled WGS sequence"/>
</dbReference>